<evidence type="ECO:0000256" key="6">
    <source>
        <dbReference type="ARBA" id="ARBA00022833"/>
    </source>
</evidence>
<evidence type="ECO:0000256" key="5">
    <source>
        <dbReference type="ARBA" id="ARBA00022801"/>
    </source>
</evidence>
<dbReference type="InterPro" id="IPR041489">
    <property type="entry name" value="PDZ_6"/>
</dbReference>
<dbReference type="InterPro" id="IPR004387">
    <property type="entry name" value="Pept_M50_Zn"/>
</dbReference>
<dbReference type="AlphaFoldDB" id="A0A485LTL9"/>
<name>A0A485LTL9_9ZZZZ</name>
<dbReference type="PANTHER" id="PTHR42837:SF2">
    <property type="entry name" value="MEMBRANE METALLOPROTEASE ARASP2, CHLOROPLASTIC-RELATED"/>
    <property type="match status" value="1"/>
</dbReference>
<dbReference type="InterPro" id="IPR001478">
    <property type="entry name" value="PDZ"/>
</dbReference>
<accession>A0A485LTL9</accession>
<dbReference type="InterPro" id="IPR008915">
    <property type="entry name" value="Peptidase_M50"/>
</dbReference>
<protein>
    <submittedName>
        <fullName evidence="12">Zinc metalloprotease</fullName>
        <ecNumber evidence="12">3.4.24.-</ecNumber>
    </submittedName>
</protein>
<dbReference type="PANTHER" id="PTHR42837">
    <property type="entry name" value="REGULATOR OF SIGMA-E PROTEASE RSEP"/>
    <property type="match status" value="1"/>
</dbReference>
<sequence>MTTLFAFIIVLGILIFIHELGHFLFAKFNGVGVLKFSLGFGPSLVKKRVGETEYRISAIPLGGYVKMLGEGPAAEEEDLTPIDPEKSFAKKSLGARALIVAAGPVFNLLLAIVIYIIIGWTGIPTIPPVVGEVMEDTPAEAAGLMPGDRIVSIQDSPVQSWEDISLIMQKSKAGENIQFVIERDGTDFTVNATPVMIKDKNLFGEEIERPMIGISRSEEIVMKPLGFFSGIGYGFSQTWKVIELTGIGVWKMIDGTLNIRDSLGGPILIAQVSGETFRAGMLPFFSMIAFVSINLFLINLLPIPVLDGGHLFLFGIEAVTGKPVEGRPREIAQQIGLFLLIMLMVLAFYNDLARLFQGG</sequence>
<evidence type="ECO:0000256" key="7">
    <source>
        <dbReference type="ARBA" id="ARBA00022989"/>
    </source>
</evidence>
<dbReference type="Pfam" id="PF17820">
    <property type="entry name" value="PDZ_6"/>
    <property type="match status" value="1"/>
</dbReference>
<dbReference type="CDD" id="cd06163">
    <property type="entry name" value="S2P-M50_PDZ_RseP-like"/>
    <property type="match status" value="1"/>
</dbReference>
<comment type="subcellular location">
    <subcellularLocation>
        <location evidence="2">Membrane</location>
        <topology evidence="2">Multi-pass membrane protein</topology>
    </subcellularLocation>
</comment>
<dbReference type="EC" id="3.4.24.-" evidence="12"/>
<dbReference type="SUPFAM" id="SSF50156">
    <property type="entry name" value="PDZ domain-like"/>
    <property type="match status" value="1"/>
</dbReference>
<reference evidence="12" key="1">
    <citation type="submission" date="2019-03" db="EMBL/GenBank/DDBJ databases">
        <authorList>
            <person name="Hao L."/>
        </authorList>
    </citation>
    <scope>NUCLEOTIDE SEQUENCE</scope>
</reference>
<keyword evidence="8 12" id="KW-0482">Metalloprotease</keyword>
<evidence type="ECO:0000256" key="10">
    <source>
        <dbReference type="SAM" id="Phobius"/>
    </source>
</evidence>
<dbReference type="NCBIfam" id="TIGR00054">
    <property type="entry name" value="RIP metalloprotease RseP"/>
    <property type="match status" value="1"/>
</dbReference>
<feature type="domain" description="PDZ" evidence="11">
    <location>
        <begin position="129"/>
        <end position="185"/>
    </location>
</feature>
<evidence type="ECO:0000256" key="2">
    <source>
        <dbReference type="ARBA" id="ARBA00004141"/>
    </source>
</evidence>
<keyword evidence="6" id="KW-0862">Zinc</keyword>
<feature type="transmembrane region" description="Helical" evidence="10">
    <location>
        <begin position="331"/>
        <end position="349"/>
    </location>
</feature>
<dbReference type="Gene3D" id="2.30.42.10">
    <property type="match status" value="1"/>
</dbReference>
<dbReference type="PROSITE" id="PS50106">
    <property type="entry name" value="PDZ"/>
    <property type="match status" value="1"/>
</dbReference>
<keyword evidence="4 10" id="KW-0812">Transmembrane</keyword>
<evidence type="ECO:0000256" key="3">
    <source>
        <dbReference type="ARBA" id="ARBA00022670"/>
    </source>
</evidence>
<proteinExistence type="predicted"/>
<keyword evidence="3 12" id="KW-0645">Protease</keyword>
<keyword evidence="5 12" id="KW-0378">Hydrolase</keyword>
<dbReference type="Pfam" id="PF02163">
    <property type="entry name" value="Peptidase_M50"/>
    <property type="match status" value="1"/>
</dbReference>
<dbReference type="InterPro" id="IPR036034">
    <property type="entry name" value="PDZ_sf"/>
</dbReference>
<evidence type="ECO:0000313" key="12">
    <source>
        <dbReference type="EMBL" id="VFU11252.1"/>
    </source>
</evidence>
<comment type="cofactor">
    <cofactor evidence="1">
        <name>Zn(2+)</name>
        <dbReference type="ChEBI" id="CHEBI:29105"/>
    </cofactor>
</comment>
<evidence type="ECO:0000256" key="8">
    <source>
        <dbReference type="ARBA" id="ARBA00023049"/>
    </source>
</evidence>
<feature type="transmembrane region" description="Helical" evidence="10">
    <location>
        <begin position="282"/>
        <end position="303"/>
    </location>
</feature>
<evidence type="ECO:0000256" key="1">
    <source>
        <dbReference type="ARBA" id="ARBA00001947"/>
    </source>
</evidence>
<evidence type="ECO:0000256" key="4">
    <source>
        <dbReference type="ARBA" id="ARBA00022692"/>
    </source>
</evidence>
<dbReference type="CDD" id="cd23081">
    <property type="entry name" value="cpPDZ_EcRseP-like"/>
    <property type="match status" value="1"/>
</dbReference>
<dbReference type="GO" id="GO:0006508">
    <property type="term" value="P:proteolysis"/>
    <property type="evidence" value="ECO:0007669"/>
    <property type="project" value="UniProtKB-KW"/>
</dbReference>
<gene>
    <name evidence="12" type="primary">mmpA</name>
    <name evidence="12" type="ORF">SCFA_1000005</name>
</gene>
<dbReference type="GO" id="GO:0016020">
    <property type="term" value="C:membrane"/>
    <property type="evidence" value="ECO:0007669"/>
    <property type="project" value="UniProtKB-SubCell"/>
</dbReference>
<dbReference type="SMART" id="SM00228">
    <property type="entry name" value="PDZ"/>
    <property type="match status" value="1"/>
</dbReference>
<dbReference type="GO" id="GO:0004222">
    <property type="term" value="F:metalloendopeptidase activity"/>
    <property type="evidence" value="ECO:0007669"/>
    <property type="project" value="InterPro"/>
</dbReference>
<dbReference type="EMBL" id="CAADRM010000003">
    <property type="protein sequence ID" value="VFU11252.1"/>
    <property type="molecule type" value="Genomic_DNA"/>
</dbReference>
<keyword evidence="7 10" id="KW-1133">Transmembrane helix</keyword>
<feature type="transmembrane region" description="Helical" evidence="10">
    <location>
        <begin position="97"/>
        <end position="118"/>
    </location>
</feature>
<evidence type="ECO:0000259" key="11">
    <source>
        <dbReference type="PROSITE" id="PS50106"/>
    </source>
</evidence>
<keyword evidence="9 10" id="KW-0472">Membrane</keyword>
<evidence type="ECO:0000256" key="9">
    <source>
        <dbReference type="ARBA" id="ARBA00023136"/>
    </source>
</evidence>
<organism evidence="12">
    <name type="scientific">anaerobic digester metagenome</name>
    <dbReference type="NCBI Taxonomy" id="1263854"/>
    <lineage>
        <taxon>unclassified sequences</taxon>
        <taxon>metagenomes</taxon>
        <taxon>ecological metagenomes</taxon>
    </lineage>
</organism>